<dbReference type="PROSITE" id="PS50878">
    <property type="entry name" value="RT_POL"/>
    <property type="match status" value="1"/>
</dbReference>
<organism evidence="4 5">
    <name type="scientific">Aldrovandia affinis</name>
    <dbReference type="NCBI Taxonomy" id="143900"/>
    <lineage>
        <taxon>Eukaryota</taxon>
        <taxon>Metazoa</taxon>
        <taxon>Chordata</taxon>
        <taxon>Craniata</taxon>
        <taxon>Vertebrata</taxon>
        <taxon>Euteleostomi</taxon>
        <taxon>Actinopterygii</taxon>
        <taxon>Neopterygii</taxon>
        <taxon>Teleostei</taxon>
        <taxon>Notacanthiformes</taxon>
        <taxon>Halosauridae</taxon>
        <taxon>Aldrovandia</taxon>
    </lineage>
</organism>
<dbReference type="GO" id="GO:0004523">
    <property type="term" value="F:RNA-DNA hybrid ribonuclease activity"/>
    <property type="evidence" value="ECO:0007669"/>
    <property type="project" value="UniProtKB-EC"/>
</dbReference>
<evidence type="ECO:0000256" key="2">
    <source>
        <dbReference type="ARBA" id="ARBA00012180"/>
    </source>
</evidence>
<dbReference type="SUPFAM" id="SSF56672">
    <property type="entry name" value="DNA/RNA polymerases"/>
    <property type="match status" value="1"/>
</dbReference>
<gene>
    <name evidence="4" type="ORF">AAFF_G00319590</name>
</gene>
<name>A0AAD7SPP4_9TELE</name>
<dbReference type="Proteomes" id="UP001221898">
    <property type="component" value="Unassembled WGS sequence"/>
</dbReference>
<dbReference type="EC" id="3.1.26.4" evidence="2"/>
<evidence type="ECO:0000313" key="5">
    <source>
        <dbReference type="Proteomes" id="UP001221898"/>
    </source>
</evidence>
<dbReference type="Gene3D" id="3.30.70.270">
    <property type="match status" value="1"/>
</dbReference>
<reference evidence="4" key="1">
    <citation type="journal article" date="2023" name="Science">
        <title>Genome structures resolve the early diversification of teleost fishes.</title>
        <authorList>
            <person name="Parey E."/>
            <person name="Louis A."/>
            <person name="Montfort J."/>
            <person name="Bouchez O."/>
            <person name="Roques C."/>
            <person name="Iampietro C."/>
            <person name="Lluch J."/>
            <person name="Castinel A."/>
            <person name="Donnadieu C."/>
            <person name="Desvignes T."/>
            <person name="Floi Bucao C."/>
            <person name="Jouanno E."/>
            <person name="Wen M."/>
            <person name="Mejri S."/>
            <person name="Dirks R."/>
            <person name="Jansen H."/>
            <person name="Henkel C."/>
            <person name="Chen W.J."/>
            <person name="Zahm M."/>
            <person name="Cabau C."/>
            <person name="Klopp C."/>
            <person name="Thompson A.W."/>
            <person name="Robinson-Rechavi M."/>
            <person name="Braasch I."/>
            <person name="Lecointre G."/>
            <person name="Bobe J."/>
            <person name="Postlethwait J.H."/>
            <person name="Berthelot C."/>
            <person name="Roest Crollius H."/>
            <person name="Guiguen Y."/>
        </authorList>
    </citation>
    <scope>NUCLEOTIDE SEQUENCE</scope>
    <source>
        <strain evidence="4">NC1722</strain>
    </source>
</reference>
<dbReference type="InterPro" id="IPR000477">
    <property type="entry name" value="RT_dom"/>
</dbReference>
<dbReference type="PANTHER" id="PTHR33064:SF37">
    <property type="entry name" value="RIBONUCLEASE H"/>
    <property type="match status" value="1"/>
</dbReference>
<dbReference type="PANTHER" id="PTHR33064">
    <property type="entry name" value="POL PROTEIN"/>
    <property type="match status" value="1"/>
</dbReference>
<dbReference type="Pfam" id="PF00078">
    <property type="entry name" value="RVT_1"/>
    <property type="match status" value="1"/>
</dbReference>
<evidence type="ECO:0000313" key="4">
    <source>
        <dbReference type="EMBL" id="KAJ8405486.1"/>
    </source>
</evidence>
<protein>
    <recommendedName>
        <fullName evidence="2">ribonuclease H</fullName>
        <ecNumber evidence="2">3.1.26.4</ecNumber>
    </recommendedName>
</protein>
<dbReference type="AlphaFoldDB" id="A0AAD7SPP4"/>
<evidence type="ECO:0000256" key="1">
    <source>
        <dbReference type="ARBA" id="ARBA00010879"/>
    </source>
</evidence>
<feature type="domain" description="Reverse transcriptase" evidence="3">
    <location>
        <begin position="1"/>
        <end position="67"/>
    </location>
</feature>
<dbReference type="EMBL" id="JAINUG010000048">
    <property type="protein sequence ID" value="KAJ8405486.1"/>
    <property type="molecule type" value="Genomic_DNA"/>
</dbReference>
<comment type="similarity">
    <text evidence="1">Belongs to the beta type-B retroviral polymerase family. HERV class-II K(HML-2) pol subfamily.</text>
</comment>
<dbReference type="InterPro" id="IPR051320">
    <property type="entry name" value="Viral_Replic_Matur_Polypro"/>
</dbReference>
<sequence>MEKVLQPVAAFACMVYLEDILVHAPTYTAALNNRRIVFQQIAKANLCLNPAKCSIFHRQTSFLGHIVSEKGVSTDPAKVEAVEQ</sequence>
<evidence type="ECO:0000259" key="3">
    <source>
        <dbReference type="PROSITE" id="PS50878"/>
    </source>
</evidence>
<dbReference type="InterPro" id="IPR043128">
    <property type="entry name" value="Rev_trsase/Diguanyl_cyclase"/>
</dbReference>
<proteinExistence type="inferred from homology"/>
<dbReference type="InterPro" id="IPR043502">
    <property type="entry name" value="DNA/RNA_pol_sf"/>
</dbReference>
<comment type="caution">
    <text evidence="4">The sequence shown here is derived from an EMBL/GenBank/DDBJ whole genome shotgun (WGS) entry which is preliminary data.</text>
</comment>
<accession>A0AAD7SPP4</accession>
<keyword evidence="5" id="KW-1185">Reference proteome</keyword>